<reference evidence="8" key="1">
    <citation type="journal article" date="2017" name="Nat. Microbiol.">
        <title>Global analysis of biosynthetic gene clusters reveals vast potential of secondary metabolite production in Penicillium species.</title>
        <authorList>
            <person name="Nielsen J.C."/>
            <person name="Grijseels S."/>
            <person name="Prigent S."/>
            <person name="Ji B."/>
            <person name="Dainat J."/>
            <person name="Nielsen K.F."/>
            <person name="Frisvad J.C."/>
            <person name="Workman M."/>
            <person name="Nielsen J."/>
        </authorList>
    </citation>
    <scope>NUCLEOTIDE SEQUENCE [LARGE SCALE GENOMIC DNA]</scope>
    <source>
        <strain evidence="8">IBT 31811</strain>
    </source>
</reference>
<dbReference type="EMBL" id="MDYN01000037">
    <property type="protein sequence ID" value="OQD80315.1"/>
    <property type="molecule type" value="Genomic_DNA"/>
</dbReference>
<keyword evidence="2" id="KW-0645">Protease</keyword>
<comment type="similarity">
    <text evidence="1">Belongs to the peptidase S28 family.</text>
</comment>
<evidence type="ECO:0000313" key="8">
    <source>
        <dbReference type="Proteomes" id="UP000191672"/>
    </source>
</evidence>
<dbReference type="InterPro" id="IPR029058">
    <property type="entry name" value="AB_hydrolase_fold"/>
</dbReference>
<protein>
    <recommendedName>
        <fullName evidence="9">Serine carboxypeptidase S28</fullName>
    </recommendedName>
</protein>
<keyword evidence="3 6" id="KW-0732">Signal</keyword>
<feature type="chain" id="PRO_5012731877" description="Serine carboxypeptidase S28" evidence="6">
    <location>
        <begin position="23"/>
        <end position="566"/>
    </location>
</feature>
<keyword evidence="5" id="KW-0325">Glycoprotein</keyword>
<dbReference type="GO" id="GO:0070008">
    <property type="term" value="F:serine-type exopeptidase activity"/>
    <property type="evidence" value="ECO:0007669"/>
    <property type="project" value="InterPro"/>
</dbReference>
<comment type="caution">
    <text evidence="7">The sequence shown here is derived from an EMBL/GenBank/DDBJ whole genome shotgun (WGS) entry which is preliminary data.</text>
</comment>
<proteinExistence type="inferred from homology"/>
<dbReference type="GO" id="GO:0072330">
    <property type="term" value="P:monocarboxylic acid biosynthetic process"/>
    <property type="evidence" value="ECO:0007669"/>
    <property type="project" value="UniProtKB-ARBA"/>
</dbReference>
<evidence type="ECO:0000256" key="3">
    <source>
        <dbReference type="ARBA" id="ARBA00022729"/>
    </source>
</evidence>
<dbReference type="PANTHER" id="PTHR11010">
    <property type="entry name" value="PROTEASE S28 PRO-X CARBOXYPEPTIDASE-RELATED"/>
    <property type="match status" value="1"/>
</dbReference>
<evidence type="ECO:0000256" key="2">
    <source>
        <dbReference type="ARBA" id="ARBA00022670"/>
    </source>
</evidence>
<dbReference type="AlphaFoldDB" id="A0A1V6PTK2"/>
<keyword evidence="4" id="KW-0378">Hydrolase</keyword>
<dbReference type="PANTHER" id="PTHR11010:SF109">
    <property type="entry name" value="PEPTIDASE, FAMILY S28, PUTATIVE (AFU_ORTHOLOGUE AFUA_4G03790)-RELATED"/>
    <property type="match status" value="1"/>
</dbReference>
<evidence type="ECO:0000256" key="5">
    <source>
        <dbReference type="ARBA" id="ARBA00023180"/>
    </source>
</evidence>
<evidence type="ECO:0000256" key="1">
    <source>
        <dbReference type="ARBA" id="ARBA00011079"/>
    </source>
</evidence>
<feature type="signal peptide" evidence="6">
    <location>
        <begin position="1"/>
        <end position="22"/>
    </location>
</feature>
<dbReference type="GO" id="GO:0017000">
    <property type="term" value="P:antibiotic biosynthetic process"/>
    <property type="evidence" value="ECO:0007669"/>
    <property type="project" value="UniProtKB-ARBA"/>
</dbReference>
<sequence>MHLSIMVRGSLIALAALSGTAAGMGHGMTKFKREIKLSAELGIHPDILLAQRTSVAAVAESSLNTKVDAEYISGTDKLQLPIDHGNHSVGFYQNRYWASTEHYKEGGPVFIYDVGEATAETSAQTHLGNSSSFFYQMLEEFGGVGIVWEHRYYGDSLPYPINNNTPPEHFQYLNNRQALADIPYFAQNFTRDSLKEIDLTSYAQPWVMVGGSYAGMRSAFTRNEYPDSIFASFASSAPVQAKIDMSVYFDQVYAGLVAYGYSNCTKDIKAALEYIDEQLSRNQTSAAAIKKQFFGEGAEKNSHGDFTAALTGIFNYFQSYGLGGGVAGLSSFCEHMESDGVTGRPAPPTGFARFRGKEYAAKRWASWPVFTELVNFNFETNCKQLDPSKELSCILSAPAVDPDTISWTWQYCDEWGYFQTINKGPHALLSKYQSLDYAQFVCNRQFPEASKTGLLPKHPRTKETNRETGGWTIRPSNVYWSGGQFDPWRTLSPLATGDLAPQNVVFTTDIPACNVETEEDSLFGYIMDNAEHCFDFRTSFEPGKVSRDHFHKALKEWLPCFKPTEH</sequence>
<dbReference type="Proteomes" id="UP000191672">
    <property type="component" value="Unassembled WGS sequence"/>
</dbReference>
<dbReference type="Pfam" id="PF05577">
    <property type="entry name" value="Peptidase_S28"/>
    <property type="match status" value="1"/>
</dbReference>
<dbReference type="GO" id="GO:0006508">
    <property type="term" value="P:proteolysis"/>
    <property type="evidence" value="ECO:0007669"/>
    <property type="project" value="UniProtKB-KW"/>
</dbReference>
<keyword evidence="8" id="KW-1185">Reference proteome</keyword>
<dbReference type="Gene3D" id="3.40.50.1820">
    <property type="entry name" value="alpha/beta hydrolase"/>
    <property type="match status" value="2"/>
</dbReference>
<dbReference type="FunFam" id="3.40.50.1820:FF:000636">
    <property type="entry name" value="Serine peptidase, family S28, putative"/>
    <property type="match status" value="1"/>
</dbReference>
<dbReference type="InterPro" id="IPR008758">
    <property type="entry name" value="Peptidase_S28"/>
</dbReference>
<dbReference type="GO" id="GO:0008239">
    <property type="term" value="F:dipeptidyl-peptidase activity"/>
    <property type="evidence" value="ECO:0007669"/>
    <property type="project" value="TreeGrafter"/>
</dbReference>
<evidence type="ECO:0000313" key="7">
    <source>
        <dbReference type="EMBL" id="OQD80315.1"/>
    </source>
</evidence>
<dbReference type="SUPFAM" id="SSF53474">
    <property type="entry name" value="alpha/beta-Hydrolases"/>
    <property type="match status" value="1"/>
</dbReference>
<evidence type="ECO:0000256" key="6">
    <source>
        <dbReference type="SAM" id="SignalP"/>
    </source>
</evidence>
<organism evidence="7 8">
    <name type="scientific">Penicillium antarcticum</name>
    <dbReference type="NCBI Taxonomy" id="416450"/>
    <lineage>
        <taxon>Eukaryota</taxon>
        <taxon>Fungi</taxon>
        <taxon>Dikarya</taxon>
        <taxon>Ascomycota</taxon>
        <taxon>Pezizomycotina</taxon>
        <taxon>Eurotiomycetes</taxon>
        <taxon>Eurotiomycetidae</taxon>
        <taxon>Eurotiales</taxon>
        <taxon>Aspergillaceae</taxon>
        <taxon>Penicillium</taxon>
    </lineage>
</organism>
<evidence type="ECO:0008006" key="9">
    <source>
        <dbReference type="Google" id="ProtNLM"/>
    </source>
</evidence>
<evidence type="ECO:0000256" key="4">
    <source>
        <dbReference type="ARBA" id="ARBA00022801"/>
    </source>
</evidence>
<accession>A0A1V6PTK2</accession>
<gene>
    <name evidence="7" type="ORF">PENANT_c037G02541</name>
</gene>
<name>A0A1V6PTK2_9EURO</name>